<dbReference type="EnsemblMetazoa" id="tetur06g04440.1">
    <property type="protein sequence ID" value="tetur06g04440.1"/>
    <property type="gene ID" value="tetur06g04440"/>
</dbReference>
<dbReference type="eggNOG" id="KOG2494">
    <property type="taxonomic scope" value="Eukaryota"/>
</dbReference>
<dbReference type="SMART" id="SM00356">
    <property type="entry name" value="ZnF_C3H1"/>
    <property type="match status" value="4"/>
</dbReference>
<protein>
    <recommendedName>
        <fullName evidence="9">C3H1-type domain-containing protein</fullName>
    </recommendedName>
</protein>
<evidence type="ECO:0000259" key="9">
    <source>
        <dbReference type="PROSITE" id="PS50103"/>
    </source>
</evidence>
<evidence type="ECO:0000256" key="3">
    <source>
        <dbReference type="ARBA" id="ARBA00022737"/>
    </source>
</evidence>
<name>T1K7I8_TETUR</name>
<evidence type="ECO:0000256" key="1">
    <source>
        <dbReference type="ARBA" id="ARBA00004123"/>
    </source>
</evidence>
<dbReference type="Pfam" id="PF22628">
    <property type="entry name" value="zf-CCCH_10"/>
    <property type="match status" value="2"/>
</dbReference>
<dbReference type="InterPro" id="IPR054429">
    <property type="entry name" value="Znf-CCCH_Muscleblind-like"/>
</dbReference>
<evidence type="ECO:0000256" key="7">
    <source>
        <dbReference type="ARBA" id="ARBA00038226"/>
    </source>
</evidence>
<evidence type="ECO:0000313" key="10">
    <source>
        <dbReference type="EnsemblMetazoa" id="tetur06g04440.1"/>
    </source>
</evidence>
<dbReference type="PANTHER" id="PTHR12675">
    <property type="entry name" value="MUSCLEBLIND-LIKE PROTEIN"/>
    <property type="match status" value="1"/>
</dbReference>
<dbReference type="FunFam" id="3.30.1370.210:FF:000005">
    <property type="entry name" value="Muscleblind, isoform M"/>
    <property type="match status" value="1"/>
</dbReference>
<keyword evidence="6" id="KW-0539">Nucleus</keyword>
<organism evidence="10 11">
    <name type="scientific">Tetranychus urticae</name>
    <name type="common">Two-spotted spider mite</name>
    <dbReference type="NCBI Taxonomy" id="32264"/>
    <lineage>
        <taxon>Eukaryota</taxon>
        <taxon>Metazoa</taxon>
        <taxon>Ecdysozoa</taxon>
        <taxon>Arthropoda</taxon>
        <taxon>Chelicerata</taxon>
        <taxon>Arachnida</taxon>
        <taxon>Acari</taxon>
        <taxon>Acariformes</taxon>
        <taxon>Trombidiformes</taxon>
        <taxon>Prostigmata</taxon>
        <taxon>Eleutherengona</taxon>
        <taxon>Raphignathae</taxon>
        <taxon>Tetranychoidea</taxon>
        <taxon>Tetranychidae</taxon>
        <taxon>Tetranychus</taxon>
    </lineage>
</organism>
<feature type="zinc finger region" description="C3H1-type" evidence="8">
    <location>
        <begin position="220"/>
        <end position="241"/>
    </location>
</feature>
<reference evidence="10" key="2">
    <citation type="submission" date="2015-06" db="UniProtKB">
        <authorList>
            <consortium name="EnsemblMetazoa"/>
        </authorList>
    </citation>
    <scope>IDENTIFICATION</scope>
</reference>
<dbReference type="InterPro" id="IPR000571">
    <property type="entry name" value="Znf_CCCH"/>
</dbReference>
<dbReference type="PANTHER" id="PTHR12675:SF12">
    <property type="entry name" value="PROTEIN MUSCLEBLIND"/>
    <property type="match status" value="1"/>
</dbReference>
<feature type="zinc finger region" description="C3H1-type" evidence="8">
    <location>
        <begin position="179"/>
        <end position="207"/>
    </location>
</feature>
<evidence type="ECO:0000256" key="5">
    <source>
        <dbReference type="ARBA" id="ARBA00022833"/>
    </source>
</evidence>
<dbReference type="Proteomes" id="UP000015104">
    <property type="component" value="Unassembled WGS sequence"/>
</dbReference>
<dbReference type="HOGENOM" id="CLU_053536_0_0_1"/>
<feature type="domain" description="C3H1-type" evidence="9">
    <location>
        <begin position="220"/>
        <end position="241"/>
    </location>
</feature>
<keyword evidence="2 8" id="KW-0479">Metal-binding</keyword>
<feature type="domain" description="C3H1-type" evidence="9">
    <location>
        <begin position="15"/>
        <end position="43"/>
    </location>
</feature>
<dbReference type="OrthoDB" id="6285980at2759"/>
<dbReference type="GO" id="GO:0005737">
    <property type="term" value="C:cytoplasm"/>
    <property type="evidence" value="ECO:0007669"/>
    <property type="project" value="TreeGrafter"/>
</dbReference>
<feature type="domain" description="C3H1-type" evidence="9">
    <location>
        <begin position="179"/>
        <end position="207"/>
    </location>
</feature>
<keyword evidence="3" id="KW-0677">Repeat</keyword>
<evidence type="ECO:0000256" key="4">
    <source>
        <dbReference type="ARBA" id="ARBA00022771"/>
    </source>
</evidence>
<dbReference type="GO" id="GO:0043484">
    <property type="term" value="P:regulation of RNA splicing"/>
    <property type="evidence" value="ECO:0007669"/>
    <property type="project" value="TreeGrafter"/>
</dbReference>
<reference evidence="11" key="1">
    <citation type="submission" date="2011-08" db="EMBL/GenBank/DDBJ databases">
        <authorList>
            <person name="Rombauts S."/>
        </authorList>
    </citation>
    <scope>NUCLEOTIDE SEQUENCE</scope>
    <source>
        <strain evidence="11">London</strain>
    </source>
</reference>
<comment type="similarity">
    <text evidence="7">Belongs to the muscleblind family.</text>
</comment>
<gene>
    <name evidence="10" type="primary">107361247</name>
</gene>
<evidence type="ECO:0000256" key="8">
    <source>
        <dbReference type="PROSITE-ProRule" id="PRU00723"/>
    </source>
</evidence>
<dbReference type="GO" id="GO:0008270">
    <property type="term" value="F:zinc ion binding"/>
    <property type="evidence" value="ECO:0007669"/>
    <property type="project" value="UniProtKB-KW"/>
</dbReference>
<keyword evidence="4 8" id="KW-0863">Zinc-finger</keyword>
<evidence type="ECO:0000256" key="6">
    <source>
        <dbReference type="ARBA" id="ARBA00023242"/>
    </source>
</evidence>
<dbReference type="STRING" id="32264.T1K7I8"/>
<feature type="zinc finger region" description="C3H1-type" evidence="8">
    <location>
        <begin position="49"/>
        <end position="77"/>
    </location>
</feature>
<proteinExistence type="inferred from homology"/>
<dbReference type="AlphaFoldDB" id="T1K7I8"/>
<accession>T1K7I8</accession>
<dbReference type="EMBL" id="CAEY01001805">
    <property type="status" value="NOT_ANNOTATED_CDS"/>
    <property type="molecule type" value="Genomic_DNA"/>
</dbReference>
<dbReference type="GO" id="GO:0003723">
    <property type="term" value="F:RNA binding"/>
    <property type="evidence" value="ECO:0007669"/>
    <property type="project" value="TreeGrafter"/>
</dbReference>
<evidence type="ECO:0000313" key="11">
    <source>
        <dbReference type="Proteomes" id="UP000015104"/>
    </source>
</evidence>
<dbReference type="Gene3D" id="3.30.1370.210">
    <property type="match status" value="2"/>
</dbReference>
<dbReference type="GO" id="GO:0005654">
    <property type="term" value="C:nucleoplasm"/>
    <property type="evidence" value="ECO:0007669"/>
    <property type="project" value="TreeGrafter"/>
</dbReference>
<comment type="subcellular location">
    <subcellularLocation>
        <location evidence="1">Nucleus</location>
    </subcellularLocation>
</comment>
<keyword evidence="5 8" id="KW-0862">Zinc</keyword>
<feature type="zinc finger region" description="C3H1-type" evidence="8">
    <location>
        <begin position="15"/>
        <end position="43"/>
    </location>
</feature>
<sequence>MAMVNGLSNVKDSRWLQLEVCREFQRNKCTRPDSECKFAHPPSGVDVQNGRVVACYDSIKGRCNRDKPPCKYFHPPQHLKDQLLINGRNHLAFKNALLQQMPLQTVLTTGQLPLGPSNPYVTNIPTIASPYGTFPASYGLTSTTAAAAAAAAAAAEKLTSNFGLVPASALIATKQTARTDRLEVCREFQRGNCKRAESECRFAHPPEHVHLDSDDGLITVCMDFVKSRCLRNQCRYFHPPPHLQAQLKVAQTRAHTTTALPNNTATAAAATTHVLAQAAASILAAGKKRVRETEDLLMTFPGVLPMTKRPALEKSGLPVFQPAAMVSAYQQALAMHQSFVPLAYKWSS</sequence>
<feature type="domain" description="C3H1-type" evidence="9">
    <location>
        <begin position="49"/>
        <end position="77"/>
    </location>
</feature>
<evidence type="ECO:0000256" key="2">
    <source>
        <dbReference type="ARBA" id="ARBA00022723"/>
    </source>
</evidence>
<keyword evidence="11" id="KW-1185">Reference proteome</keyword>
<dbReference type="PROSITE" id="PS50103">
    <property type="entry name" value="ZF_C3H1"/>
    <property type="match status" value="4"/>
</dbReference>